<dbReference type="GO" id="GO:0016485">
    <property type="term" value="P:protein processing"/>
    <property type="evidence" value="ECO:0007669"/>
    <property type="project" value="TreeGrafter"/>
</dbReference>
<keyword evidence="6" id="KW-1185">Reference proteome</keyword>
<organism evidence="5 6">
    <name type="scientific">Stygiolobus azoricus</name>
    <dbReference type="NCBI Taxonomy" id="41675"/>
    <lineage>
        <taxon>Archaea</taxon>
        <taxon>Thermoproteota</taxon>
        <taxon>Thermoprotei</taxon>
        <taxon>Sulfolobales</taxon>
        <taxon>Sulfolobaceae</taxon>
        <taxon>Stygiolobus</taxon>
    </lineage>
</organism>
<evidence type="ECO:0000313" key="6">
    <source>
        <dbReference type="Proteomes" id="UP000423396"/>
    </source>
</evidence>
<dbReference type="GO" id="GO:0008047">
    <property type="term" value="F:enzyme activator activity"/>
    <property type="evidence" value="ECO:0007669"/>
    <property type="project" value="InterPro"/>
</dbReference>
<evidence type="ECO:0000256" key="1">
    <source>
        <dbReference type="ARBA" id="ARBA00006814"/>
    </source>
</evidence>
<dbReference type="NCBIfam" id="TIGR00072">
    <property type="entry name" value="hydrog_prot"/>
    <property type="match status" value="1"/>
</dbReference>
<keyword evidence="2 5" id="KW-0645">Protease</keyword>
<dbReference type="KEGG" id="sazo:D1868_06425"/>
<dbReference type="PANTHER" id="PTHR30302">
    <property type="entry name" value="HYDROGENASE 1 MATURATION PROTEASE"/>
    <property type="match status" value="1"/>
</dbReference>
<protein>
    <submittedName>
        <fullName evidence="5">Hydrogenase maturation protease</fullName>
    </submittedName>
</protein>
<dbReference type="OrthoDB" id="44145at2157"/>
<dbReference type="RefSeq" id="WP_156006667.1">
    <property type="nucleotide sequence ID" value="NZ_CP045483.1"/>
</dbReference>
<dbReference type="AlphaFoldDB" id="A0A650CQB6"/>
<dbReference type="PRINTS" id="PR00446">
    <property type="entry name" value="HYDRGNUPTAKE"/>
</dbReference>
<dbReference type="GO" id="GO:0004190">
    <property type="term" value="F:aspartic-type endopeptidase activity"/>
    <property type="evidence" value="ECO:0007669"/>
    <property type="project" value="UniProtKB-KW"/>
</dbReference>
<dbReference type="EMBL" id="CP045483">
    <property type="protein sequence ID" value="QGR19667.1"/>
    <property type="molecule type" value="Genomic_DNA"/>
</dbReference>
<keyword evidence="3" id="KW-0064">Aspartyl protease</keyword>
<dbReference type="Pfam" id="PF01750">
    <property type="entry name" value="HycI"/>
    <property type="match status" value="1"/>
</dbReference>
<dbReference type="SUPFAM" id="SSF53163">
    <property type="entry name" value="HybD-like"/>
    <property type="match status" value="1"/>
</dbReference>
<proteinExistence type="inferred from homology"/>
<dbReference type="InterPro" id="IPR023430">
    <property type="entry name" value="Pept_HybD-like_dom_sf"/>
</dbReference>
<dbReference type="Proteomes" id="UP000423396">
    <property type="component" value="Chromosome"/>
</dbReference>
<dbReference type="InterPro" id="IPR000671">
    <property type="entry name" value="Peptidase_A31"/>
</dbReference>
<reference evidence="5 6" key="1">
    <citation type="submission" date="2019-10" db="EMBL/GenBank/DDBJ databases">
        <title>Genome Sequences from Six Type Strain Members of the Archaeal Family Sulfolobaceae: Acidianus ambivalens, Acidianus infernus, Metallosphaera prunae, Stygiolobus azoricus, Sulfolobus metallicus, and Sulfurisphaera ohwakuensis.</title>
        <authorList>
            <person name="Counts J.A."/>
            <person name="Kelly R.M."/>
        </authorList>
    </citation>
    <scope>NUCLEOTIDE SEQUENCE [LARGE SCALE GENOMIC DNA]</scope>
    <source>
        <strain evidence="5 6">FC6</strain>
    </source>
</reference>
<dbReference type="Gene3D" id="3.40.50.1450">
    <property type="entry name" value="HybD-like"/>
    <property type="match status" value="1"/>
</dbReference>
<evidence type="ECO:0000313" key="5">
    <source>
        <dbReference type="EMBL" id="QGR19667.1"/>
    </source>
</evidence>
<evidence type="ECO:0000256" key="4">
    <source>
        <dbReference type="ARBA" id="ARBA00022801"/>
    </source>
</evidence>
<dbReference type="PANTHER" id="PTHR30302:SF1">
    <property type="entry name" value="HYDROGENASE 2 MATURATION PROTEASE"/>
    <property type="match status" value="1"/>
</dbReference>
<dbReference type="GeneID" id="42798689"/>
<name>A0A650CQB6_9CREN</name>
<sequence>MKRIAIVGVGNRIMGDDGLGSYLAQAMQGNVEGADVIDLGSAGVNAIDYLKEYDIIIILDAVAVDQEGVYVSEEKIDEEDADQVTSTVLDMQISGSHGMGIQSILFILKLMGYNPKIFIIGHRPYVLEPMNGISEKLKEKVPQILDALKDVLKPYNVKIDKERVLKNFEEVISSDRPF</sequence>
<gene>
    <name evidence="5" type="ORF">D1868_06425</name>
</gene>
<evidence type="ECO:0000256" key="3">
    <source>
        <dbReference type="ARBA" id="ARBA00022750"/>
    </source>
</evidence>
<comment type="similarity">
    <text evidence="1">Belongs to the peptidase A31 family.</text>
</comment>
<accession>A0A650CQB6</accession>
<keyword evidence="4" id="KW-0378">Hydrolase</keyword>
<evidence type="ECO:0000256" key="2">
    <source>
        <dbReference type="ARBA" id="ARBA00022670"/>
    </source>
</evidence>